<protein>
    <submittedName>
        <fullName evidence="1">Uncharacterized protein</fullName>
    </submittedName>
</protein>
<keyword evidence="2" id="KW-1185">Reference proteome</keyword>
<accession>A0AAV5V6Q8</accession>
<feature type="non-terminal residue" evidence="1">
    <location>
        <position position="91"/>
    </location>
</feature>
<evidence type="ECO:0000313" key="2">
    <source>
        <dbReference type="Proteomes" id="UP001432322"/>
    </source>
</evidence>
<gene>
    <name evidence="1" type="ORF">PFISCL1PPCAC_5501</name>
</gene>
<name>A0AAV5V6Q8_9BILA</name>
<feature type="non-terminal residue" evidence="1">
    <location>
        <position position="1"/>
    </location>
</feature>
<sequence>EFIHSGNSIDLSLEIFETFFTNLPLIDIEISIGFQLHIIFHFLHFINQYRSCSIDHFGPFLEARKKLRLRINCRQSSHILHFIIHYSHNHS</sequence>
<organism evidence="1 2">
    <name type="scientific">Pristionchus fissidentatus</name>
    <dbReference type="NCBI Taxonomy" id="1538716"/>
    <lineage>
        <taxon>Eukaryota</taxon>
        <taxon>Metazoa</taxon>
        <taxon>Ecdysozoa</taxon>
        <taxon>Nematoda</taxon>
        <taxon>Chromadorea</taxon>
        <taxon>Rhabditida</taxon>
        <taxon>Rhabditina</taxon>
        <taxon>Diplogasteromorpha</taxon>
        <taxon>Diplogasteroidea</taxon>
        <taxon>Neodiplogasteridae</taxon>
        <taxon>Pristionchus</taxon>
    </lineage>
</organism>
<reference evidence="1" key="1">
    <citation type="submission" date="2023-10" db="EMBL/GenBank/DDBJ databases">
        <title>Genome assembly of Pristionchus species.</title>
        <authorList>
            <person name="Yoshida K."/>
            <person name="Sommer R.J."/>
        </authorList>
    </citation>
    <scope>NUCLEOTIDE SEQUENCE</scope>
    <source>
        <strain evidence="1">RS5133</strain>
    </source>
</reference>
<dbReference type="AlphaFoldDB" id="A0AAV5V6Q8"/>
<proteinExistence type="predicted"/>
<comment type="caution">
    <text evidence="1">The sequence shown here is derived from an EMBL/GenBank/DDBJ whole genome shotgun (WGS) entry which is preliminary data.</text>
</comment>
<dbReference type="Proteomes" id="UP001432322">
    <property type="component" value="Unassembled WGS sequence"/>
</dbReference>
<dbReference type="EMBL" id="BTSY01000002">
    <property type="protein sequence ID" value="GMT14204.1"/>
    <property type="molecule type" value="Genomic_DNA"/>
</dbReference>
<evidence type="ECO:0000313" key="1">
    <source>
        <dbReference type="EMBL" id="GMT14204.1"/>
    </source>
</evidence>